<dbReference type="Pfam" id="PF07534">
    <property type="entry name" value="TLD"/>
    <property type="match status" value="1"/>
</dbReference>
<proteinExistence type="predicted"/>
<keyword evidence="3" id="KW-1185">Reference proteome</keyword>
<dbReference type="OrthoDB" id="431168at2759"/>
<gene>
    <name evidence="2" type="primary">Contig14651.g15610</name>
    <name evidence="2" type="ORF">STYLEM_16399</name>
</gene>
<evidence type="ECO:0000259" key="1">
    <source>
        <dbReference type="PROSITE" id="PS51886"/>
    </source>
</evidence>
<dbReference type="SMART" id="SM00584">
    <property type="entry name" value="TLDc"/>
    <property type="match status" value="1"/>
</dbReference>
<accession>A0A078AYT5</accession>
<dbReference type="InterPro" id="IPR006571">
    <property type="entry name" value="TLDc_dom"/>
</dbReference>
<dbReference type="AlphaFoldDB" id="A0A078AYT5"/>
<dbReference type="Proteomes" id="UP000039865">
    <property type="component" value="Unassembled WGS sequence"/>
</dbReference>
<evidence type="ECO:0000313" key="3">
    <source>
        <dbReference type="Proteomes" id="UP000039865"/>
    </source>
</evidence>
<protein>
    <recommendedName>
        <fullName evidence="1">TLDc domain-containing protein</fullName>
    </recommendedName>
</protein>
<dbReference type="EMBL" id="CCKQ01015480">
    <property type="protein sequence ID" value="CDW87296.1"/>
    <property type="molecule type" value="Genomic_DNA"/>
</dbReference>
<name>A0A078AYT5_STYLE</name>
<dbReference type="PROSITE" id="PS51886">
    <property type="entry name" value="TLDC"/>
    <property type="match status" value="1"/>
</dbReference>
<dbReference type="InParanoid" id="A0A078AYT5"/>
<feature type="domain" description="TLDc" evidence="1">
    <location>
        <begin position="39"/>
        <end position="219"/>
    </location>
</feature>
<dbReference type="OMA" id="GDIWINS"/>
<organism evidence="2 3">
    <name type="scientific">Stylonychia lemnae</name>
    <name type="common">Ciliate</name>
    <dbReference type="NCBI Taxonomy" id="5949"/>
    <lineage>
        <taxon>Eukaryota</taxon>
        <taxon>Sar</taxon>
        <taxon>Alveolata</taxon>
        <taxon>Ciliophora</taxon>
        <taxon>Intramacronucleata</taxon>
        <taxon>Spirotrichea</taxon>
        <taxon>Stichotrichia</taxon>
        <taxon>Sporadotrichida</taxon>
        <taxon>Oxytrichidae</taxon>
        <taxon>Stylonychinae</taxon>
        <taxon>Stylonychia</taxon>
    </lineage>
</organism>
<sequence length="220" mass="25650">MHDQNEKEKKLKEEQDLQVAETLQKIVQHDWQKYLEFRRLVDYHLESLMNKQLEHQHKLLPLSGYGKLLFKATDNGFTAQSFHQKCDNQGPTISFILSEHGQVFGGYTSVSWTSPFFWDNIKDNDAFIFSLTKNTIHNQYQDFDNAIGHQKDYLMVFGGGGGDIRIYDESNNDSCNNWCHLGYTYMPPQDFKDLDQQTKEYLGGSDGFKVIEIEVYQVLK</sequence>
<evidence type="ECO:0000313" key="2">
    <source>
        <dbReference type="EMBL" id="CDW87296.1"/>
    </source>
</evidence>
<dbReference type="PANTHER" id="PTHR23354">
    <property type="entry name" value="NUCLEOLAR PROTEIN 7/ESTROGEN RECEPTOR COACTIVATOR-RELATED"/>
    <property type="match status" value="1"/>
</dbReference>
<reference evidence="2 3" key="1">
    <citation type="submission" date="2014-06" db="EMBL/GenBank/DDBJ databases">
        <authorList>
            <person name="Swart Estienne"/>
        </authorList>
    </citation>
    <scope>NUCLEOTIDE SEQUENCE [LARGE SCALE GENOMIC DNA]</scope>
    <source>
        <strain evidence="2 3">130c</strain>
    </source>
</reference>